<proteinExistence type="predicted"/>
<dbReference type="AlphaFoldDB" id="A0A1Z5K3H9"/>
<accession>A0A1Z5K3H9</accession>
<dbReference type="OrthoDB" id="49511at2759"/>
<comment type="caution">
    <text evidence="1">The sequence shown here is derived from an EMBL/GenBank/DDBJ whole genome shotgun (WGS) entry which is preliminary data.</text>
</comment>
<dbReference type="PANTHER" id="PTHR18460">
    <property type="entry name" value="TEL2 INTERACTING PROTEIN 1 TTI1 FAMILY MEMBER"/>
    <property type="match status" value="1"/>
</dbReference>
<dbReference type="Proteomes" id="UP000198406">
    <property type="component" value="Unassembled WGS sequence"/>
</dbReference>
<evidence type="ECO:0000313" key="1">
    <source>
        <dbReference type="EMBL" id="GAX20756.1"/>
    </source>
</evidence>
<dbReference type="EMBL" id="BDSP01000152">
    <property type="protein sequence ID" value="GAX20756.1"/>
    <property type="molecule type" value="Genomic_DNA"/>
</dbReference>
<dbReference type="InParanoid" id="A0A1Z5K3H9"/>
<name>A0A1Z5K3H9_FISSO</name>
<dbReference type="PANTHER" id="PTHR18460:SF3">
    <property type="entry name" value="TELO2-INTERACTING PROTEIN 1 HOMOLOG"/>
    <property type="match status" value="1"/>
</dbReference>
<dbReference type="InterPro" id="IPR016024">
    <property type="entry name" value="ARM-type_fold"/>
</dbReference>
<organism evidence="1 2">
    <name type="scientific">Fistulifera solaris</name>
    <name type="common">Oleaginous diatom</name>
    <dbReference type="NCBI Taxonomy" id="1519565"/>
    <lineage>
        <taxon>Eukaryota</taxon>
        <taxon>Sar</taxon>
        <taxon>Stramenopiles</taxon>
        <taxon>Ochrophyta</taxon>
        <taxon>Bacillariophyta</taxon>
        <taxon>Bacillariophyceae</taxon>
        <taxon>Bacillariophycidae</taxon>
        <taxon>Naviculales</taxon>
        <taxon>Naviculaceae</taxon>
        <taxon>Fistulifera</taxon>
    </lineage>
</organism>
<protein>
    <submittedName>
        <fullName evidence="1">Uncharacterized protein</fullName>
    </submittedName>
</protein>
<gene>
    <name evidence="1" type="ORF">FisN_7Hh067</name>
</gene>
<evidence type="ECO:0000313" key="2">
    <source>
        <dbReference type="Proteomes" id="UP000198406"/>
    </source>
</evidence>
<sequence length="1238" mass="136720">MNRPSGGSATESEEDFEAKLLFLRLQPIINPLLQATQEYRGLVTAPTRNVKSLLSVLKIQAQLLERLVSLLPHLATQHKLSETQLSNSVCLLLDYVLFPILAIFKGTVIGWNGEERIEEDQSAVKSASFLVVQQGASLLSTILDLLQSPPEEKFIRCLIACAFALPTSQYMANDYRHDTSLDRGDNCLKHLFESIRRLVDHPGLTQQQTFAPLLAGALDGALLARLADCMVAVVEPSESGKGAHADLQLQALQTLRIIMKTVPMASVWRHIFPGIFAGLYRCCLQAMRIGQQSSKVAATTLSVIADLLRCCVQSDTASIRETSEDSMEKTVTEKLKALTLNCGKEIDQSSSGNVESNDFVSRANKFLPMPMTVLMNMTTMARTKQIREVLLELLSVVMVQSPSFWEPGSNVVTVAFESCLVLSQDAQQDISAAAILILSDYKKKVGSEYLSSIPRVVGPRFMSLVNELPALMEAARETDLVSSLRRVNGYLEAMSLSKDTTRKLKALIMTEENMCIIRDVFSSLCNPLAQRNNVEEMDPMSLSSLVLKKERKAKIIALEEQNGEVQIAVQSTLSSLSRLLGTKATVYLVDQCVTDLHTDFESRHSAGYSQSGLNQIVWANSWTGTVYFSSFLLRGLTKTEVQCRREKYIHHLSRSTLPLIFSESLWNLPVDDDLASIKKPEGVTTLINKQSSIPSAKAANADLIVALLGIVESIVDFVDASPSDGHFDIALLPLLERAISKSSKVSNRALHVLGKIEKLATYSGIDGLIANRVDAIFGAILLKVRIPGGRPVQKENAISNDILIATEVAIFAISSITHSFAKAGPWDFQKMDARVVMSPQEVVRELMLRFDLAGSNVQNDVRLAAVFLTLFQNMSALLHAYYKRCIKEMNQDTYFHSPEPWLDLLESYRISPVTPVNGFAEYRREKDQTKEEIPEALTLPTSHLQRDTDFMALLISRNAYTLSHPSLSIQVRSCDALISAFHFLAIVAAIPVRTGEEETNGPRTAVLRQIHSVWPAVAGRLKSVSAEVRPSNKTSLVITSPSSQPMHIDVSEKRFFLSKLFELIAGLAEASDDFMARRFRDVVWPSIGGLMTHFLKRSNPQQSALACQFLESEIELLCSIISCCGRMFKHRETGEALAGLIPSVGGIIFPFLGDENQQVADLSNDTLKAMCLVDSDALRRPLFELAGISFRACPLFDQSQNTVTLTGRNAIHSKDVTAKAAAKILIEFIESLPEQPLL</sequence>
<reference evidence="1 2" key="1">
    <citation type="journal article" date="2015" name="Plant Cell">
        <title>Oil accumulation by the oleaginous diatom Fistulifera solaris as revealed by the genome and transcriptome.</title>
        <authorList>
            <person name="Tanaka T."/>
            <person name="Maeda Y."/>
            <person name="Veluchamy A."/>
            <person name="Tanaka M."/>
            <person name="Abida H."/>
            <person name="Marechal E."/>
            <person name="Bowler C."/>
            <person name="Muto M."/>
            <person name="Sunaga Y."/>
            <person name="Tanaka M."/>
            <person name="Yoshino T."/>
            <person name="Taniguchi T."/>
            <person name="Fukuda Y."/>
            <person name="Nemoto M."/>
            <person name="Matsumoto M."/>
            <person name="Wong P.S."/>
            <person name="Aburatani S."/>
            <person name="Fujibuchi W."/>
        </authorList>
    </citation>
    <scope>NUCLEOTIDE SEQUENCE [LARGE SCALE GENOMIC DNA]</scope>
    <source>
        <strain evidence="1 2">JPCC DA0580</strain>
    </source>
</reference>
<dbReference type="SUPFAM" id="SSF48371">
    <property type="entry name" value="ARM repeat"/>
    <property type="match status" value="2"/>
</dbReference>
<dbReference type="GO" id="GO:0005737">
    <property type="term" value="C:cytoplasm"/>
    <property type="evidence" value="ECO:0007669"/>
    <property type="project" value="TreeGrafter"/>
</dbReference>
<keyword evidence="2" id="KW-1185">Reference proteome</keyword>
<dbReference type="InterPro" id="IPR052587">
    <property type="entry name" value="TELO2-interacting_protein_1"/>
</dbReference>